<dbReference type="InterPro" id="IPR036188">
    <property type="entry name" value="FAD/NAD-bd_sf"/>
</dbReference>
<dbReference type="Proteomes" id="UP001432222">
    <property type="component" value="Chromosome"/>
</dbReference>
<evidence type="ECO:0000313" key="3">
    <source>
        <dbReference type="Proteomes" id="UP001432222"/>
    </source>
</evidence>
<feature type="domain" description="Styrene monooxygenase StyA putative substrate binding" evidence="1">
    <location>
        <begin position="147"/>
        <end position="255"/>
    </location>
</feature>
<dbReference type="Gene3D" id="3.30.9.40">
    <property type="match status" value="1"/>
</dbReference>
<dbReference type="EMBL" id="CP108110">
    <property type="protein sequence ID" value="WUQ87185.1"/>
    <property type="molecule type" value="Genomic_DNA"/>
</dbReference>
<dbReference type="SUPFAM" id="SSF51905">
    <property type="entry name" value="FAD/NAD(P)-binding domain"/>
    <property type="match status" value="1"/>
</dbReference>
<accession>A0ABZ1U8J3</accession>
<evidence type="ECO:0000313" key="2">
    <source>
        <dbReference type="EMBL" id="WUQ87185.1"/>
    </source>
</evidence>
<dbReference type="Gene3D" id="3.50.50.60">
    <property type="entry name" value="FAD/NAD(P)-binding domain"/>
    <property type="match status" value="1"/>
</dbReference>
<evidence type="ECO:0000259" key="1">
    <source>
        <dbReference type="Pfam" id="PF17885"/>
    </source>
</evidence>
<protein>
    <submittedName>
        <fullName evidence="2">FAD-binding oxidoreductase</fullName>
    </submittedName>
</protein>
<gene>
    <name evidence="2" type="ORF">OHA16_32040</name>
</gene>
<sequence length="419" mass="44294">MRRVAIVGAGQAGLQVALGLLAAGGYEVTVVSGRTAGELRAGPVLSTQAMFGPALRVERAAGLDLWAGEAPQVRSVDAVLVPEPGVRALEFTMTLDEPAQSVDQRIKMARWLELVEERGGRVEYRELDRAGLGGLAAAHELTLVAVGRGELAGIFARDAARSPFDAPQRRLAALYAHGVGAPDPAAGPRARMHAVPGVGELYLQPALTRSGPCDILLWEAVPGSAFDCFGDRPPSAEQLRRMRELMARYLPWEAELWAAAEPTDAGASLYGALTPVVRHPVARLDGGAAVLGIGDALVVNDPITGQGANSAARAAEAYLRAIVGRGDGPFTAEWMAEVFEGFWQRHARHGVALTADLLTMPEHLQGVFAAAAEHEQVARRLANTYAEPADHAAWLATPELTAAYLATLPGRAETGDRLS</sequence>
<dbReference type="PRINTS" id="PR00420">
    <property type="entry name" value="RNGMNOXGNASE"/>
</dbReference>
<organism evidence="2 3">
    <name type="scientific">Kitasatospora purpeofusca</name>
    <dbReference type="NCBI Taxonomy" id="67352"/>
    <lineage>
        <taxon>Bacteria</taxon>
        <taxon>Bacillati</taxon>
        <taxon>Actinomycetota</taxon>
        <taxon>Actinomycetes</taxon>
        <taxon>Kitasatosporales</taxon>
        <taxon>Streptomycetaceae</taxon>
        <taxon>Kitasatospora</taxon>
    </lineage>
</organism>
<dbReference type="RefSeq" id="WP_328957746.1">
    <property type="nucleotide sequence ID" value="NZ_CP108110.1"/>
</dbReference>
<reference evidence="2" key="1">
    <citation type="submission" date="2022-10" db="EMBL/GenBank/DDBJ databases">
        <title>The complete genomes of actinobacterial strains from the NBC collection.</title>
        <authorList>
            <person name="Joergensen T.S."/>
            <person name="Alvarez Arevalo M."/>
            <person name="Sterndorff E.B."/>
            <person name="Faurdal D."/>
            <person name="Vuksanovic O."/>
            <person name="Mourched A.-S."/>
            <person name="Charusanti P."/>
            <person name="Shaw S."/>
            <person name="Blin K."/>
            <person name="Weber T."/>
        </authorList>
    </citation>
    <scope>NUCLEOTIDE SEQUENCE</scope>
    <source>
        <strain evidence="2">NBC_00222</strain>
    </source>
</reference>
<keyword evidence="3" id="KW-1185">Reference proteome</keyword>
<name>A0ABZ1U8J3_9ACTN</name>
<dbReference type="Pfam" id="PF17885">
    <property type="entry name" value="Smoa_sbd"/>
    <property type="match status" value="1"/>
</dbReference>
<proteinExistence type="predicted"/>
<dbReference type="InterPro" id="IPR041654">
    <property type="entry name" value="StyA_sbd"/>
</dbReference>